<sequence length="292" mass="33337">MPRLCRFIVTSLVMMVFLTGCRETVSTNVETVAPPPSPATEPPNVSGAVTAEIADACIYIDRCFKRLEAEPESELPSLRVASIIQSAERTLPIFWGLDLAKVPPELKQRIDAYPEAIGKWVDRVNETKSKQALEEIQKVADAHYTWRDQNQDQKWQAYIEQDEKVIKEIQQAMARIQSAKEQKLAEIVLLEHLKLLNLHRTKQATAYQKQAIKHCHQFVDYCNTNTIISDETLFTEFAKAEIEKIDPTILGYHARRMYDIAVGMMESKLGYKNKAKFMLDLAEAARWPLSDL</sequence>
<gene>
    <name evidence="3" type="ORF">GMBLW1_33440</name>
</gene>
<proteinExistence type="predicted"/>
<dbReference type="Proteomes" id="UP000464378">
    <property type="component" value="Chromosome"/>
</dbReference>
<dbReference type="AlphaFoldDB" id="A0A6C2YGJ9"/>
<protein>
    <submittedName>
        <fullName evidence="3">Uncharacterized protein</fullName>
    </submittedName>
</protein>
<evidence type="ECO:0000256" key="1">
    <source>
        <dbReference type="SAM" id="Coils"/>
    </source>
</evidence>
<organism evidence="3">
    <name type="scientific">Tuwongella immobilis</name>
    <dbReference type="NCBI Taxonomy" id="692036"/>
    <lineage>
        <taxon>Bacteria</taxon>
        <taxon>Pseudomonadati</taxon>
        <taxon>Planctomycetota</taxon>
        <taxon>Planctomycetia</taxon>
        <taxon>Gemmatales</taxon>
        <taxon>Gemmataceae</taxon>
        <taxon>Tuwongella</taxon>
    </lineage>
</organism>
<evidence type="ECO:0000313" key="4">
    <source>
        <dbReference type="Proteomes" id="UP000464378"/>
    </source>
</evidence>
<keyword evidence="4" id="KW-1185">Reference proteome</keyword>
<evidence type="ECO:0000256" key="2">
    <source>
        <dbReference type="SAM" id="SignalP"/>
    </source>
</evidence>
<keyword evidence="1" id="KW-0175">Coiled coil</keyword>
<name>A0A6C2YGJ9_9BACT</name>
<dbReference type="RefSeq" id="WP_162655820.1">
    <property type="nucleotide sequence ID" value="NZ_LR593887.1"/>
</dbReference>
<dbReference type="EMBL" id="LR586016">
    <property type="protein sequence ID" value="VIP00616.1"/>
    <property type="molecule type" value="Genomic_DNA"/>
</dbReference>
<feature type="chain" id="PRO_5036172670" evidence="2">
    <location>
        <begin position="23"/>
        <end position="292"/>
    </location>
</feature>
<dbReference type="KEGG" id="tim:GMBLW1_33440"/>
<dbReference type="EMBL" id="LR593887">
    <property type="protein sequence ID" value="VTR96650.1"/>
    <property type="molecule type" value="Genomic_DNA"/>
</dbReference>
<dbReference type="PROSITE" id="PS51257">
    <property type="entry name" value="PROKAR_LIPOPROTEIN"/>
    <property type="match status" value="1"/>
</dbReference>
<feature type="coiled-coil region" evidence="1">
    <location>
        <begin position="159"/>
        <end position="186"/>
    </location>
</feature>
<keyword evidence="2" id="KW-0732">Signal</keyword>
<reference evidence="3" key="1">
    <citation type="submission" date="2019-04" db="EMBL/GenBank/DDBJ databases">
        <authorList>
            <consortium name="Science for Life Laboratories"/>
        </authorList>
    </citation>
    <scope>NUCLEOTIDE SEQUENCE</scope>
    <source>
        <strain evidence="3">MBLW1</strain>
    </source>
</reference>
<evidence type="ECO:0000313" key="3">
    <source>
        <dbReference type="EMBL" id="VIP00616.1"/>
    </source>
</evidence>
<feature type="signal peptide" evidence="2">
    <location>
        <begin position="1"/>
        <end position="22"/>
    </location>
</feature>
<accession>A0A6C2YGJ9</accession>
<dbReference type="InParanoid" id="A0A6C2YGJ9"/>